<gene>
    <name evidence="1" type="ORF">SAMN05660337_1976</name>
</gene>
<dbReference type="STRING" id="246191.SAMN05660337_1976"/>
<evidence type="ECO:0000313" key="2">
    <source>
        <dbReference type="Proteomes" id="UP000199053"/>
    </source>
</evidence>
<proteinExistence type="predicted"/>
<name>A0A1G9H254_9BACT</name>
<evidence type="ECO:0000313" key="1">
    <source>
        <dbReference type="EMBL" id="SDL07030.1"/>
    </source>
</evidence>
<dbReference type="EMBL" id="FNGA01000003">
    <property type="protein sequence ID" value="SDL07030.1"/>
    <property type="molecule type" value="Genomic_DNA"/>
</dbReference>
<protein>
    <submittedName>
        <fullName evidence="1">Uncharacterized protein</fullName>
    </submittedName>
</protein>
<dbReference type="RefSeq" id="WP_342025748.1">
    <property type="nucleotide sequence ID" value="NZ_FNGA01000003.1"/>
</dbReference>
<organism evidence="1 2">
    <name type="scientific">Maridesulfovibrio ferrireducens</name>
    <dbReference type="NCBI Taxonomy" id="246191"/>
    <lineage>
        <taxon>Bacteria</taxon>
        <taxon>Pseudomonadati</taxon>
        <taxon>Thermodesulfobacteriota</taxon>
        <taxon>Desulfovibrionia</taxon>
        <taxon>Desulfovibrionales</taxon>
        <taxon>Desulfovibrionaceae</taxon>
        <taxon>Maridesulfovibrio</taxon>
    </lineage>
</organism>
<dbReference type="Proteomes" id="UP000199053">
    <property type="component" value="Unassembled WGS sequence"/>
</dbReference>
<accession>A0A1G9H254</accession>
<reference evidence="2" key="1">
    <citation type="submission" date="2016-10" db="EMBL/GenBank/DDBJ databases">
        <authorList>
            <person name="Varghese N."/>
            <person name="Submissions S."/>
        </authorList>
    </citation>
    <scope>NUCLEOTIDE SEQUENCE [LARGE SCALE GENOMIC DNA]</scope>
    <source>
        <strain evidence="2">DSM 16995</strain>
    </source>
</reference>
<keyword evidence="2" id="KW-1185">Reference proteome</keyword>
<sequence>MVADERSELHDLLIRVDERVKSIQEDISEINGARRCHTHAEKFRNLERTVWGTATIVAGVTARTVYEAFK</sequence>
<dbReference type="AlphaFoldDB" id="A0A1G9H254"/>